<name>A0A238D5A1_THIDL</name>
<gene>
    <name evidence="2" type="ORF">THIARS_70093</name>
</gene>
<evidence type="ECO:0000313" key="2">
    <source>
        <dbReference type="EMBL" id="SBP88473.1"/>
    </source>
</evidence>
<dbReference type="EMBL" id="FLMQ01000056">
    <property type="protein sequence ID" value="SBP88473.1"/>
    <property type="molecule type" value="Genomic_DNA"/>
</dbReference>
<evidence type="ECO:0000313" key="3">
    <source>
        <dbReference type="Proteomes" id="UP000214566"/>
    </source>
</evidence>
<accession>A0A238D5A1</accession>
<organism evidence="2 3">
    <name type="scientific">Thiomonas delicata</name>
    <name type="common">Thiomonas cuprina</name>
    <dbReference type="NCBI Taxonomy" id="364030"/>
    <lineage>
        <taxon>Bacteria</taxon>
        <taxon>Pseudomonadati</taxon>
        <taxon>Pseudomonadota</taxon>
        <taxon>Betaproteobacteria</taxon>
        <taxon>Burkholderiales</taxon>
        <taxon>Thiomonas</taxon>
    </lineage>
</organism>
<keyword evidence="3" id="KW-1185">Reference proteome</keyword>
<evidence type="ECO:0000259" key="1">
    <source>
        <dbReference type="Pfam" id="PF09836"/>
    </source>
</evidence>
<dbReference type="Proteomes" id="UP000214566">
    <property type="component" value="Unassembled WGS sequence"/>
</dbReference>
<proteinExistence type="predicted"/>
<feature type="domain" description="Putative DNA-binding" evidence="1">
    <location>
        <begin position="23"/>
        <end position="115"/>
    </location>
</feature>
<dbReference type="Pfam" id="PF09836">
    <property type="entry name" value="DUF2063"/>
    <property type="match status" value="1"/>
</dbReference>
<dbReference type="InterPro" id="IPR018640">
    <property type="entry name" value="DUF2063"/>
</dbReference>
<protein>
    <recommendedName>
        <fullName evidence="1">Putative DNA-binding domain-containing protein</fullName>
    </recommendedName>
</protein>
<reference evidence="2 3" key="1">
    <citation type="submission" date="2016-06" db="EMBL/GenBank/DDBJ databases">
        <authorList>
            <person name="Kjaerup R.B."/>
            <person name="Dalgaard T.S."/>
            <person name="Juul-Madsen H.R."/>
        </authorList>
    </citation>
    <scope>NUCLEOTIDE SEQUENCE [LARGE SCALE GENOMIC DNA]</scope>
    <source>
        <strain evidence="2 3">DSM 16361</strain>
    </source>
</reference>
<sequence length="287" mass="31808">MSASLGPRPPHVRAADLRRETRRQRALLQAIFAQHAPAEPPQELAVRQRGRTWHAGLAAYRANGLAHAASALRVQFPTVLAMLGEASFDAVCVRYWRSWPPTEGDLARIGGAFPACLAKQQDLRAWPWLEDCARLDLALWQVMDEAPAALTAADLQRLAQGDPARQRLLLAPGTRYVASHWPIVTLWRLHQAPETDAAVLRAAIGQPGENAWVWREALRPQCASLDAIAAQWLHALRERPNLEAALDAAHEDFDFSAWLRAAVQHGWIDTVREQKVAQSTPASSTRP</sequence>
<dbReference type="RefSeq" id="WP_186436645.1">
    <property type="nucleotide sequence ID" value="NZ_LT592171.1"/>
</dbReference>
<dbReference type="AlphaFoldDB" id="A0A238D5A1"/>